<dbReference type="EMBL" id="CAUJNA010000217">
    <property type="protein sequence ID" value="CAJ1373800.1"/>
    <property type="molecule type" value="Genomic_DNA"/>
</dbReference>
<comment type="caution">
    <text evidence="3">The sequence shown here is derived from an EMBL/GenBank/DDBJ whole genome shotgun (WGS) entry which is preliminary data.</text>
</comment>
<keyword evidence="5" id="KW-1185">Reference proteome</keyword>
<feature type="compositionally biased region" description="Basic residues" evidence="1">
    <location>
        <begin position="118"/>
        <end position="134"/>
    </location>
</feature>
<sequence>MKLFALVLAVAFAMVSGDEVQHLRGESKSATKDEESPAVGAVVAEPKEPKEPQSTMDQVPKPAGDVDKEESKGAVGPKAGKLDSPKETEPDVGVVFEEVEGTEEEAEDETSEKEKAAHRPGRRRPWGPSRRRPHGAGCRRWVNCRNGWYGGVRCSGGRHCTAWR</sequence>
<gene>
    <name evidence="3" type="ORF">EVOR1521_LOCUS3521</name>
    <name evidence="4" type="ORF">EVOR1521_LOCUS3522</name>
</gene>
<organism evidence="3 5">
    <name type="scientific">Effrenium voratum</name>
    <dbReference type="NCBI Taxonomy" id="2562239"/>
    <lineage>
        <taxon>Eukaryota</taxon>
        <taxon>Sar</taxon>
        <taxon>Alveolata</taxon>
        <taxon>Dinophyceae</taxon>
        <taxon>Suessiales</taxon>
        <taxon>Symbiodiniaceae</taxon>
        <taxon>Effrenium</taxon>
    </lineage>
</organism>
<feature type="compositionally biased region" description="Acidic residues" evidence="1">
    <location>
        <begin position="97"/>
        <end position="111"/>
    </location>
</feature>
<feature type="signal peptide" evidence="2">
    <location>
        <begin position="1"/>
        <end position="17"/>
    </location>
</feature>
<evidence type="ECO:0000313" key="3">
    <source>
        <dbReference type="EMBL" id="CAJ1373799.1"/>
    </source>
</evidence>
<keyword evidence="2" id="KW-0732">Signal</keyword>
<dbReference type="Proteomes" id="UP001178507">
    <property type="component" value="Unassembled WGS sequence"/>
</dbReference>
<reference evidence="3" key="1">
    <citation type="submission" date="2023-08" db="EMBL/GenBank/DDBJ databases">
        <authorList>
            <person name="Chen Y."/>
            <person name="Shah S."/>
            <person name="Dougan E. K."/>
            <person name="Thang M."/>
            <person name="Chan C."/>
        </authorList>
    </citation>
    <scope>NUCLEOTIDE SEQUENCE</scope>
</reference>
<evidence type="ECO:0000256" key="1">
    <source>
        <dbReference type="SAM" id="MobiDB-lite"/>
    </source>
</evidence>
<dbReference type="AlphaFoldDB" id="A0AA36MIR6"/>
<feature type="chain" id="PRO_5041588987" evidence="2">
    <location>
        <begin position="18"/>
        <end position="164"/>
    </location>
</feature>
<evidence type="ECO:0000313" key="5">
    <source>
        <dbReference type="Proteomes" id="UP001178507"/>
    </source>
</evidence>
<evidence type="ECO:0000256" key="2">
    <source>
        <dbReference type="SAM" id="SignalP"/>
    </source>
</evidence>
<feature type="compositionally biased region" description="Basic and acidic residues" evidence="1">
    <location>
        <begin position="19"/>
        <end position="35"/>
    </location>
</feature>
<accession>A0AA36MIR6</accession>
<feature type="compositionally biased region" description="Basic and acidic residues" evidence="1">
    <location>
        <begin position="80"/>
        <end position="89"/>
    </location>
</feature>
<dbReference type="EMBL" id="CAUJNA010000217">
    <property type="protein sequence ID" value="CAJ1373799.1"/>
    <property type="molecule type" value="Genomic_DNA"/>
</dbReference>
<name>A0AA36MIR6_9DINO</name>
<proteinExistence type="predicted"/>
<evidence type="ECO:0000313" key="4">
    <source>
        <dbReference type="EMBL" id="CAJ1373800.1"/>
    </source>
</evidence>
<protein>
    <submittedName>
        <fullName evidence="3">Uncharacterized protein</fullName>
    </submittedName>
</protein>
<feature type="region of interest" description="Disordered" evidence="1">
    <location>
        <begin position="19"/>
        <end position="137"/>
    </location>
</feature>